<dbReference type="PROSITE" id="PS00109">
    <property type="entry name" value="PROTEIN_KINASE_TYR"/>
    <property type="match status" value="1"/>
</dbReference>
<evidence type="ECO:0000313" key="1">
    <source>
        <dbReference type="EMBL" id="MEI5611462.1"/>
    </source>
</evidence>
<gene>
    <name evidence="1" type="ORF">WB403_20090</name>
</gene>
<dbReference type="SUPFAM" id="SSF56112">
    <property type="entry name" value="Protein kinase-like (PK-like)"/>
    <property type="match status" value="1"/>
</dbReference>
<sequence>MANIITPRPRYGSTALRPDWEELPQHVHHLVSRHLGGEVTAEPSAGSGFTRGFAAVVHGAVGTQFVKAVSSVDSGVIADCYRREAEINRALPEAVPAPRLLWSEEWDGWVVLGFEAVEGGRMPSEPWRLTELAASLDAYATVAEVLASPSASMLQLGLRHVEASGDFDDWRGLAGGTIKVDLLPAWVPLELLDALAELESNWKPAVSGHAVLHYDLRQDNVLIDAHSAAWICDWNWPCLGSSWFDLVPLLTTVHADGHDGSALFAAHPTARGVSGDQLDAALAALSGFFLVSGAQPPPDFGSPFLRQHQTWIGEAALRWLADRHGWSF</sequence>
<comment type="caution">
    <text evidence="1">The sequence shown here is derived from an EMBL/GenBank/DDBJ whole genome shotgun (WGS) entry which is preliminary data.</text>
</comment>
<protein>
    <submittedName>
        <fullName evidence="1">Aminoglycoside phosphotransferase family protein</fullName>
    </submittedName>
</protein>
<organism evidence="1 2">
    <name type="scientific">Streptomyces brasiliscabiei</name>
    <dbReference type="NCBI Taxonomy" id="2736302"/>
    <lineage>
        <taxon>Bacteria</taxon>
        <taxon>Bacillati</taxon>
        <taxon>Actinomycetota</taxon>
        <taxon>Actinomycetes</taxon>
        <taxon>Kitasatosporales</taxon>
        <taxon>Streptomycetaceae</taxon>
        <taxon>Streptomyces</taxon>
    </lineage>
</organism>
<proteinExistence type="predicted"/>
<accession>A0ABU8GE32</accession>
<dbReference type="RefSeq" id="WP_336558533.1">
    <property type="nucleotide sequence ID" value="NZ_JBBAYL010000016.1"/>
</dbReference>
<dbReference type="Proteomes" id="UP001365781">
    <property type="component" value="Unassembled WGS sequence"/>
</dbReference>
<dbReference type="InterPro" id="IPR011009">
    <property type="entry name" value="Kinase-like_dom_sf"/>
</dbReference>
<dbReference type="EMBL" id="JBBAYM010000012">
    <property type="protein sequence ID" value="MEI5611462.1"/>
    <property type="molecule type" value="Genomic_DNA"/>
</dbReference>
<dbReference type="Gene3D" id="3.90.1200.10">
    <property type="match status" value="1"/>
</dbReference>
<reference evidence="1 2" key="1">
    <citation type="submission" date="2024-03" db="EMBL/GenBank/DDBJ databases">
        <title>First Report of Pectobacterium brasiliscabiei causing potato scab in china.</title>
        <authorList>
            <person name="Handique U."/>
        </authorList>
    </citation>
    <scope>NUCLEOTIDE SEQUENCE [LARGE SCALE GENOMIC DNA]</scope>
    <source>
        <strain evidence="1 2">ZRIMU1503</strain>
    </source>
</reference>
<dbReference type="InterPro" id="IPR008266">
    <property type="entry name" value="Tyr_kinase_AS"/>
</dbReference>
<keyword evidence="2" id="KW-1185">Reference proteome</keyword>
<name>A0ABU8GE32_9ACTN</name>
<evidence type="ECO:0000313" key="2">
    <source>
        <dbReference type="Proteomes" id="UP001365781"/>
    </source>
</evidence>